<name>A0A9W6BWS9_9CHLO</name>
<dbReference type="EMBL" id="BRXU01000027">
    <property type="protein sequence ID" value="GLC59315.1"/>
    <property type="molecule type" value="Genomic_DNA"/>
</dbReference>
<gene>
    <name evidence="1" type="primary">PLEST008135</name>
    <name evidence="1" type="ORF">PLESTB_001473400</name>
</gene>
<evidence type="ECO:0008006" key="3">
    <source>
        <dbReference type="Google" id="ProtNLM"/>
    </source>
</evidence>
<keyword evidence="2" id="KW-1185">Reference proteome</keyword>
<evidence type="ECO:0000313" key="1">
    <source>
        <dbReference type="EMBL" id="GLC59315.1"/>
    </source>
</evidence>
<organism evidence="1 2">
    <name type="scientific">Pleodorina starrii</name>
    <dbReference type="NCBI Taxonomy" id="330485"/>
    <lineage>
        <taxon>Eukaryota</taxon>
        <taxon>Viridiplantae</taxon>
        <taxon>Chlorophyta</taxon>
        <taxon>core chlorophytes</taxon>
        <taxon>Chlorophyceae</taxon>
        <taxon>CS clade</taxon>
        <taxon>Chlamydomonadales</taxon>
        <taxon>Volvocaceae</taxon>
        <taxon>Pleodorina</taxon>
    </lineage>
</organism>
<dbReference type="Proteomes" id="UP001165080">
    <property type="component" value="Unassembled WGS sequence"/>
</dbReference>
<protein>
    <recommendedName>
        <fullName evidence="3">Kinetochore protein Spc24</fullName>
    </recommendedName>
</protein>
<sequence>MARAAEPFAEEVHYMKALYQEYNKRSDADAVIAVDQDLSDIFQACSTAEADVRQTIKELSRQVQELEGAAAYPHREGLHAERVAALQRQIDVAKQRTSADEQCKEVEKQLEAAAGKAQEEAASQSFIKGRLQHQLSMYKHITNTIWCPDSGRIAGNVSDAKAADVRPFSYEQDMDKFELVNKLWDLL</sequence>
<reference evidence="1 2" key="1">
    <citation type="journal article" date="2023" name="Commun. Biol.">
        <title>Reorganization of the ancestral sex-determining regions during the evolution of trioecy in Pleodorina starrii.</title>
        <authorList>
            <person name="Takahashi K."/>
            <person name="Suzuki S."/>
            <person name="Kawai-Toyooka H."/>
            <person name="Yamamoto K."/>
            <person name="Hamaji T."/>
            <person name="Ootsuki R."/>
            <person name="Yamaguchi H."/>
            <person name="Kawachi M."/>
            <person name="Higashiyama T."/>
            <person name="Nozaki H."/>
        </authorList>
    </citation>
    <scope>NUCLEOTIDE SEQUENCE [LARGE SCALE GENOMIC DNA]</scope>
    <source>
        <strain evidence="1 2">NIES-4479</strain>
    </source>
</reference>
<accession>A0A9W6BWS9</accession>
<dbReference type="AlphaFoldDB" id="A0A9W6BWS9"/>
<proteinExistence type="predicted"/>
<evidence type="ECO:0000313" key="2">
    <source>
        <dbReference type="Proteomes" id="UP001165080"/>
    </source>
</evidence>
<comment type="caution">
    <text evidence="1">The sequence shown here is derived from an EMBL/GenBank/DDBJ whole genome shotgun (WGS) entry which is preliminary data.</text>
</comment>
<dbReference type="Gene3D" id="3.30.160.570">
    <property type="entry name" value="Ncd80 complex, Spc24 subunit"/>
    <property type="match status" value="1"/>
</dbReference>
<dbReference type="OrthoDB" id="49185at2759"/>